<protein>
    <submittedName>
        <fullName evidence="1">Uncharacterized protein</fullName>
    </submittedName>
</protein>
<comment type="caution">
    <text evidence="1">The sequence shown here is derived from an EMBL/GenBank/DDBJ whole genome shotgun (WGS) entry which is preliminary data.</text>
</comment>
<sequence length="2034" mass="227520">MDLINEPNENGEYACEGCDPNVEGWQIYIPILIQVELYGELEAKHFTTDGQSLNAVMPNYKLDMDVNEQYPASSGTHPDYEYIGYKKSTTGDPPSGDIISGIPPSFKYKGDFDKYIIHYYYKKKDGGKVIVKHFTKDGQSLDWLFTDHEDQLVVGAPYRPRHPINPNYEYAGYKKSTTGTPPSLAPPYTNADYEIGNYDGSFETAYLYYFYDALVTAGEIHVRHMVRNSPTEPFVMKDDNRIPVAALPHTQTLHGDDSYGTVAGHNIKYTAFDDTINNGSSANVLLNHAQKKAYITFFYDKAADWTGDFDVVPQTIAYRDSFVLHPKDFRLNGCTYQSHSYKLERGMTWMGPDVAGQTTDSAFTHSSYPSVIGVGTHRAYMKIKTSCGESNWIGPKTLVVNGPDDNEPPQFQIAFVRPEEPTKPVHTIVEGTVLNLVVIQDPTVPTPADPDGDTLYFDEFFFSQSQSRWIQSLPSKYAAHEWGMYTIAMEKGFHNISAQIRDEWGLTAQASTYINVVPRNPIPVIDCPPAVIENHPVRDDAFSSSRSYSPLGRTIQHSRDEWTNKRASYTNGTDQDITATVSLEVYDSAGLKSESPATCTLIVKPDQPPVAKLKVPSLGIRNESSVIINESYSPDGDEIVQAEYKFKYDAKNNGFSDDAWQPIEGKPGNVVINPPKVGKYLFYVKVTEAYGKSGDTSAAAHSALILDVVNNAPEVSFEVEGKNPQPDLDAAETIGASDMIHWPVYVTNSHEEVFNKTNLWRAEGGSLIGGEGKNFGDQGDNIYRKYVYLDNYAYRNFPLINNGFGNNRLSPWRSASSFNTSLSYALVDLQGNVFRENQGIKLRSNKKLFYFNSLSTSATNGIYALDPKLLSPLEPFLHPSGGYLRYKYKNGSPYKFVIPNRGWLLDWDVTDQYLYVVEKINEHINLRIYHALTGALIKERNVVYDLGRSDMNGWSMWKIDHTRGNRVLLRSDYSTFMNHRAGAPITRWIEITPELTLIDKPDWTIPAPRDPAVINNHGAKYKVGMLFSDPYGNLYSQEGFTLRNGDHDQYYDLSVTKYTPDLAVAWRTYMTAPMEQGYPTKGSTATIGSMFDFDKYIGLAVNPFKSEVAARFYEIQRIDAYGTMPADGMMVLDTHSGAIKHRYSKLQGADVNPVLIGNYYVDWSGNSISGKGTVTSDGNRTDLGSVYSPTGSLVSKLDVSDTIPYGEYFGDGFYVYFTDLRDNQYTLNVGTGTPTTTPLVRKAYTNGQLMSNLSLQDAEMKFSFRMLDIPYDNETMGFSFRMQDPRNRYAVETDGSSLQLVKYVGGSRTVLQSASYPFQSDKSYGVRIKAASGEIEVFLNNIPILAAADYTFSEGRFGYYSDKAFVRFSSFTYKAIDYKVEWSREYAILDEETASAHVAYKNILFLDPEGDPKAGSYQWSIQHTPRFINNGGVSAMNGQVFDTERLSFDKVGDYTVTLRAKDDPNADYPYPDETFAAYRKKSNPYMKKVTVHRRPVALFTVTAGADGKLLWTDRSYDPDRYESHTKYSTEAGGIDYLRTRGIAEKKFYYTTPSGATVYEKLVTPGEAGYYEIGMAVKDEYGAWSDYTITALDATSIPTPESPPVPGFSASSIHTFRNVPITIDSTAYDAEDGGRENLPHEYYIRNITTGGAESMQSTSRTNWTKSFSSLGTFQIRQLVQDSSGAEAQSSRQVNIVNRKPVAEITVPESTDQNNPAKLLELRPAFQWRYEDEEGDAQSRYQLMIYKYGGIPLLDTGIKPGSVRSWRPSVDLPEHERMYIIVRAYDGYDWSGWSEPKFFYIETNRPPTADFDWTPKPVYEGDMIHLSHAADDPDQDVLQVNYKVTDRDGVEQAFAYTINPPYRGKGPVFKGTKTGVYKVVMSVSDGKAPAVVLEKSIEVLPLKAEGQVSHTSLWDERRKAFNRKASGGDNSPRDYAVFWAGEKFVLTAGTTATGTATKAERVVVAMNGFSAPLTVSNGAGTAWSGEMWDESFEHLPDGPLAFVFTVTYSNGTVKTTTVPVTIAGNIGQTVGVHRRQ</sequence>
<evidence type="ECO:0000313" key="2">
    <source>
        <dbReference type="Proteomes" id="UP000812277"/>
    </source>
</evidence>
<organism evidence="1 2">
    <name type="scientific">Paenibacillus oenotherae</name>
    <dbReference type="NCBI Taxonomy" id="1435645"/>
    <lineage>
        <taxon>Bacteria</taxon>
        <taxon>Bacillati</taxon>
        <taxon>Bacillota</taxon>
        <taxon>Bacilli</taxon>
        <taxon>Bacillales</taxon>
        <taxon>Paenibacillaceae</taxon>
        <taxon>Paenibacillus</taxon>
    </lineage>
</organism>
<name>A0ABS7D3L5_9BACL</name>
<dbReference type="Gene3D" id="2.60.40.10">
    <property type="entry name" value="Immunoglobulins"/>
    <property type="match status" value="2"/>
</dbReference>
<dbReference type="Gene3D" id="2.60.120.560">
    <property type="entry name" value="Exo-inulinase, domain 1"/>
    <property type="match status" value="1"/>
</dbReference>
<accession>A0ABS7D3L5</accession>
<keyword evidence="2" id="KW-1185">Reference proteome</keyword>
<dbReference type="Proteomes" id="UP000812277">
    <property type="component" value="Unassembled WGS sequence"/>
</dbReference>
<proteinExistence type="predicted"/>
<reference evidence="1 2" key="1">
    <citation type="submission" date="2021-07" db="EMBL/GenBank/DDBJ databases">
        <title>Paenibacillus radiodurans sp. nov., isolated from the southeastern edge of Tengger Desert.</title>
        <authorList>
            <person name="Zhang G."/>
        </authorList>
    </citation>
    <scope>NUCLEOTIDE SEQUENCE [LARGE SCALE GENOMIC DNA]</scope>
    <source>
        <strain evidence="1 2">DT7-4</strain>
    </source>
</reference>
<dbReference type="Pfam" id="PF25788">
    <property type="entry name" value="Ig_Rha78A_N"/>
    <property type="match status" value="1"/>
</dbReference>
<dbReference type="RefSeq" id="WP_219871733.1">
    <property type="nucleotide sequence ID" value="NZ_JAHZIJ010000003.1"/>
</dbReference>
<gene>
    <name evidence="1" type="ORF">K0T92_07050</name>
</gene>
<dbReference type="InterPro" id="IPR013783">
    <property type="entry name" value="Ig-like_fold"/>
</dbReference>
<dbReference type="EMBL" id="JAHZIJ010000003">
    <property type="protein sequence ID" value="MBW7474498.1"/>
    <property type="molecule type" value="Genomic_DNA"/>
</dbReference>
<evidence type="ECO:0000313" key="1">
    <source>
        <dbReference type="EMBL" id="MBW7474498.1"/>
    </source>
</evidence>